<evidence type="ECO:0000256" key="7">
    <source>
        <dbReference type="PROSITE-ProRule" id="PRU01250"/>
    </source>
</evidence>
<comment type="subunit">
    <text evidence="6">Component of the ClpX-ClpP complex. Forms a hexameric ring that, in the presence of ATP, binds to fourteen ClpP subunits assembled into a disk-like structure with a central cavity, resembling the structure of eukaryotic proteasomes.</text>
</comment>
<feature type="domain" description="ClpX-type ZB" evidence="8">
    <location>
        <begin position="1"/>
        <end position="54"/>
    </location>
</feature>
<sequence>MKMRNKGRQTYSCSFCGRDKAETQMLIAGINAHICEVCVEQAYDIIQEELYDRKNPNAEAPAPKEKGGNFQFNPAITPKDIKVHLDQYVIGQDDAKKFLSVAVYNHYKRLGQHISDDVEIEKSNIVLVGRTGTGKTLLAKTIAKYLNVPFAIVDATVFTEAGYVGEDVESILSRLLQVCDYDVASAERGIVYIDEIDKIARKGDNPSITRDVSGEGVQQALLKMLEGTDVNVPPQGGRKHPEQKLVKVNTENILFICGGAFDGIEKIIARRVNTQVIGFKASEKERIDRDNLLQYITHQDLKGFGLIPELIGRLPVLTYLDPLDLPTLKRILSEPRNSLLRQYQKLFELEGIELSFADDAIEFIATKALEFNLGARGLRSICEAIMTDAMFELPSTPDVRKLMIDADYALEKLSRSKLGQLKAA</sequence>
<dbReference type="SMART" id="SM00994">
    <property type="entry name" value="zf-C4_ClpX"/>
    <property type="match status" value="1"/>
</dbReference>
<feature type="binding site" evidence="6 7">
    <location>
        <position position="16"/>
    </location>
    <ligand>
        <name>Zn(2+)</name>
        <dbReference type="ChEBI" id="CHEBI:29105"/>
    </ligand>
</feature>
<dbReference type="Pfam" id="PF10431">
    <property type="entry name" value="ClpB_D2-small"/>
    <property type="match status" value="1"/>
</dbReference>
<dbReference type="NCBIfam" id="NF003745">
    <property type="entry name" value="PRK05342.1"/>
    <property type="match status" value="1"/>
</dbReference>
<dbReference type="GO" id="GO:0008233">
    <property type="term" value="F:peptidase activity"/>
    <property type="evidence" value="ECO:0007669"/>
    <property type="project" value="UniProtKB-KW"/>
</dbReference>
<dbReference type="SMART" id="SM00382">
    <property type="entry name" value="AAA"/>
    <property type="match status" value="1"/>
</dbReference>
<dbReference type="KEGG" id="hhy:Halhy_2803"/>
<dbReference type="SUPFAM" id="SSF57716">
    <property type="entry name" value="Glucocorticoid receptor-like (DNA-binding domain)"/>
    <property type="match status" value="1"/>
</dbReference>
<keyword evidence="1 6" id="KW-0479">Metal-binding</keyword>
<dbReference type="HOGENOM" id="CLU_014218_8_2_10"/>
<dbReference type="InterPro" id="IPR046425">
    <property type="entry name" value="ClpX_bact"/>
</dbReference>
<organism evidence="9 10">
    <name type="scientific">Haliscomenobacter hydrossis (strain ATCC 27775 / DSM 1100 / LMG 10767 / O)</name>
    <dbReference type="NCBI Taxonomy" id="760192"/>
    <lineage>
        <taxon>Bacteria</taxon>
        <taxon>Pseudomonadati</taxon>
        <taxon>Bacteroidota</taxon>
        <taxon>Saprospiria</taxon>
        <taxon>Saprospirales</taxon>
        <taxon>Haliscomenobacteraceae</taxon>
        <taxon>Haliscomenobacter</taxon>
    </lineage>
</organism>
<dbReference type="Gene3D" id="3.40.50.300">
    <property type="entry name" value="P-loop containing nucleotide triphosphate hydrolases"/>
    <property type="match status" value="1"/>
</dbReference>
<dbReference type="NCBIfam" id="TIGR00382">
    <property type="entry name" value="clpX"/>
    <property type="match status" value="1"/>
</dbReference>
<dbReference type="GO" id="GO:0016887">
    <property type="term" value="F:ATP hydrolysis activity"/>
    <property type="evidence" value="ECO:0007669"/>
    <property type="project" value="InterPro"/>
</dbReference>
<dbReference type="InterPro" id="IPR003593">
    <property type="entry name" value="AAA+_ATPase"/>
</dbReference>
<evidence type="ECO:0000256" key="2">
    <source>
        <dbReference type="ARBA" id="ARBA00022741"/>
    </source>
</evidence>
<evidence type="ECO:0000256" key="4">
    <source>
        <dbReference type="ARBA" id="ARBA00022840"/>
    </source>
</evidence>
<dbReference type="GO" id="GO:0051301">
    <property type="term" value="P:cell division"/>
    <property type="evidence" value="ECO:0007669"/>
    <property type="project" value="TreeGrafter"/>
</dbReference>
<dbReference type="InterPro" id="IPR003959">
    <property type="entry name" value="ATPase_AAA_core"/>
</dbReference>
<dbReference type="EMBL" id="CP002691">
    <property type="protein sequence ID" value="AEE50670.1"/>
    <property type="molecule type" value="Genomic_DNA"/>
</dbReference>
<comment type="similarity">
    <text evidence="6 7">Belongs to the ClpX chaperone family.</text>
</comment>
<dbReference type="GO" id="GO:0005524">
    <property type="term" value="F:ATP binding"/>
    <property type="evidence" value="ECO:0007669"/>
    <property type="project" value="UniProtKB-UniRule"/>
</dbReference>
<gene>
    <name evidence="6" type="primary">clpX</name>
    <name evidence="9" type="ordered locus">Halhy_2803</name>
</gene>
<protein>
    <recommendedName>
        <fullName evidence="6">ATP-dependent Clp protease ATP-binding subunit ClpX</fullName>
    </recommendedName>
</protein>
<evidence type="ECO:0000256" key="1">
    <source>
        <dbReference type="ARBA" id="ARBA00022723"/>
    </source>
</evidence>
<dbReference type="InterPro" id="IPR050052">
    <property type="entry name" value="ATP-dep_Clp_protease_ClpX"/>
</dbReference>
<dbReference type="GO" id="GO:0051603">
    <property type="term" value="P:proteolysis involved in protein catabolic process"/>
    <property type="evidence" value="ECO:0007669"/>
    <property type="project" value="TreeGrafter"/>
</dbReference>
<evidence type="ECO:0000256" key="5">
    <source>
        <dbReference type="ARBA" id="ARBA00023186"/>
    </source>
</evidence>
<dbReference type="CDD" id="cd19497">
    <property type="entry name" value="RecA-like_ClpX"/>
    <property type="match status" value="1"/>
</dbReference>
<dbReference type="STRING" id="760192.Halhy_2803"/>
<keyword evidence="4 6" id="KW-0067">ATP-binding</keyword>
<evidence type="ECO:0000313" key="10">
    <source>
        <dbReference type="Proteomes" id="UP000008461"/>
    </source>
</evidence>
<dbReference type="InterPro" id="IPR019489">
    <property type="entry name" value="Clp_ATPase_C"/>
</dbReference>
<feature type="binding site" evidence="6 7">
    <location>
        <position position="13"/>
    </location>
    <ligand>
        <name>Zn(2+)</name>
        <dbReference type="ChEBI" id="CHEBI:29105"/>
    </ligand>
</feature>
<dbReference type="FunFam" id="3.40.50.300:FF:000005">
    <property type="entry name" value="ATP-dependent Clp protease ATP-binding subunit ClpX"/>
    <property type="match status" value="1"/>
</dbReference>
<dbReference type="SMART" id="SM01086">
    <property type="entry name" value="ClpB_D2-small"/>
    <property type="match status" value="1"/>
</dbReference>
<dbReference type="AlphaFoldDB" id="F4L311"/>
<dbReference type="InterPro" id="IPR004487">
    <property type="entry name" value="Clp_protease_ATP-bd_su_ClpX"/>
</dbReference>
<comment type="caution">
    <text evidence="6">Lacks conserved residue(s) required for the propagation of feature annotation.</text>
</comment>
<dbReference type="Gene3D" id="1.10.8.60">
    <property type="match status" value="1"/>
</dbReference>
<dbReference type="Pfam" id="PF07724">
    <property type="entry name" value="AAA_2"/>
    <property type="match status" value="1"/>
</dbReference>
<feature type="binding site" evidence="6 7">
    <location>
        <position position="38"/>
    </location>
    <ligand>
        <name>Zn(2+)</name>
        <dbReference type="ChEBI" id="CHEBI:29105"/>
    </ligand>
</feature>
<name>F4L311_HALH1</name>
<dbReference type="RefSeq" id="WP_013765218.1">
    <property type="nucleotide sequence ID" value="NC_015510.1"/>
</dbReference>
<keyword evidence="9" id="KW-0378">Hydrolase</keyword>
<dbReference type="GO" id="GO:0009376">
    <property type="term" value="C:HslUV protease complex"/>
    <property type="evidence" value="ECO:0007669"/>
    <property type="project" value="TreeGrafter"/>
</dbReference>
<reference evidence="9 10" key="1">
    <citation type="journal article" date="2011" name="Stand. Genomic Sci.">
        <title>Complete genome sequence of Haliscomenobacter hydrossis type strain (O).</title>
        <authorList>
            <consortium name="US DOE Joint Genome Institute (JGI-PGF)"/>
            <person name="Daligault H."/>
            <person name="Lapidus A."/>
            <person name="Zeytun A."/>
            <person name="Nolan M."/>
            <person name="Lucas S."/>
            <person name="Del Rio T.G."/>
            <person name="Tice H."/>
            <person name="Cheng J.F."/>
            <person name="Tapia R."/>
            <person name="Han C."/>
            <person name="Goodwin L."/>
            <person name="Pitluck S."/>
            <person name="Liolios K."/>
            <person name="Pagani I."/>
            <person name="Ivanova N."/>
            <person name="Huntemann M."/>
            <person name="Mavromatis K."/>
            <person name="Mikhailova N."/>
            <person name="Pati A."/>
            <person name="Chen A."/>
            <person name="Palaniappan K."/>
            <person name="Land M."/>
            <person name="Hauser L."/>
            <person name="Brambilla E.M."/>
            <person name="Rohde M."/>
            <person name="Verbarg S."/>
            <person name="Goker M."/>
            <person name="Bristow J."/>
            <person name="Eisen J.A."/>
            <person name="Markowitz V."/>
            <person name="Hugenholtz P."/>
            <person name="Kyrpides N.C."/>
            <person name="Klenk H.P."/>
            <person name="Woyke T."/>
        </authorList>
    </citation>
    <scope>NUCLEOTIDE SEQUENCE [LARGE SCALE GENOMIC DNA]</scope>
    <source>
        <strain evidence="10">ATCC 27775 / DSM 1100 / LMG 10767 / O</strain>
    </source>
</reference>
<dbReference type="GO" id="GO:0008270">
    <property type="term" value="F:zinc ion binding"/>
    <property type="evidence" value="ECO:0007669"/>
    <property type="project" value="UniProtKB-UniRule"/>
</dbReference>
<dbReference type="eggNOG" id="COG1219">
    <property type="taxonomic scope" value="Bacteria"/>
</dbReference>
<feature type="binding site" evidence="6 7">
    <location>
        <position position="35"/>
    </location>
    <ligand>
        <name>Zn(2+)</name>
        <dbReference type="ChEBI" id="CHEBI:29105"/>
    </ligand>
</feature>
<keyword evidence="9" id="KW-0645">Protease</keyword>
<dbReference type="Gene3D" id="6.20.220.10">
    <property type="entry name" value="ClpX chaperone, C4-type zinc finger domain"/>
    <property type="match status" value="1"/>
</dbReference>
<dbReference type="InterPro" id="IPR027417">
    <property type="entry name" value="P-loop_NTPase"/>
</dbReference>
<dbReference type="InterPro" id="IPR010603">
    <property type="entry name" value="Znf_CppX_C4"/>
</dbReference>
<dbReference type="GO" id="GO:0051082">
    <property type="term" value="F:unfolded protein binding"/>
    <property type="evidence" value="ECO:0007669"/>
    <property type="project" value="UniProtKB-UniRule"/>
</dbReference>
<keyword evidence="2 6" id="KW-0547">Nucleotide-binding</keyword>
<dbReference type="PROSITE" id="PS51902">
    <property type="entry name" value="CLPX_ZB"/>
    <property type="match status" value="1"/>
</dbReference>
<dbReference type="GO" id="GO:0140662">
    <property type="term" value="F:ATP-dependent protein folding chaperone"/>
    <property type="evidence" value="ECO:0007669"/>
    <property type="project" value="InterPro"/>
</dbReference>
<dbReference type="Proteomes" id="UP000008461">
    <property type="component" value="Chromosome"/>
</dbReference>
<dbReference type="GO" id="GO:0046983">
    <property type="term" value="F:protein dimerization activity"/>
    <property type="evidence" value="ECO:0007669"/>
    <property type="project" value="UniProtKB-UniRule"/>
</dbReference>
<comment type="function">
    <text evidence="6">ATP-dependent specificity component of the Clp protease. It directs the protease to specific substrates. Can perform chaperone functions in the absence of ClpP.</text>
</comment>
<evidence type="ECO:0000256" key="6">
    <source>
        <dbReference type="HAMAP-Rule" id="MF_00175"/>
    </source>
</evidence>
<reference key="2">
    <citation type="submission" date="2011-04" db="EMBL/GenBank/DDBJ databases">
        <title>Complete sequence of chromosome of Haliscomenobacter hydrossis DSM 1100.</title>
        <authorList>
            <consortium name="US DOE Joint Genome Institute (JGI-PGF)"/>
            <person name="Lucas S."/>
            <person name="Han J."/>
            <person name="Lapidus A."/>
            <person name="Bruce D."/>
            <person name="Goodwin L."/>
            <person name="Pitluck S."/>
            <person name="Peters L."/>
            <person name="Kyrpides N."/>
            <person name="Mavromatis K."/>
            <person name="Ivanova N."/>
            <person name="Ovchinnikova G."/>
            <person name="Pagani I."/>
            <person name="Daligault H."/>
            <person name="Detter J.C."/>
            <person name="Han C."/>
            <person name="Land M."/>
            <person name="Hauser L."/>
            <person name="Markowitz V."/>
            <person name="Cheng J.-F."/>
            <person name="Hugenholtz P."/>
            <person name="Woyke T."/>
            <person name="Wu D."/>
            <person name="Verbarg S."/>
            <person name="Frueling A."/>
            <person name="Brambilla E."/>
            <person name="Klenk H.-P."/>
            <person name="Eisen J.A."/>
        </authorList>
    </citation>
    <scope>NUCLEOTIDE SEQUENCE</scope>
    <source>
        <strain>DSM 1100</strain>
    </source>
</reference>
<accession>F4L311</accession>
<keyword evidence="5 6" id="KW-0143">Chaperone</keyword>
<dbReference type="PANTHER" id="PTHR48102:SF7">
    <property type="entry name" value="ATP-DEPENDENT CLP PROTEASE ATP-BINDING SUBUNIT CLPX-LIKE, MITOCHONDRIAL"/>
    <property type="match status" value="1"/>
</dbReference>
<dbReference type="InterPro" id="IPR059188">
    <property type="entry name" value="Znf_CLPX-like"/>
</dbReference>
<dbReference type="PANTHER" id="PTHR48102">
    <property type="entry name" value="ATP-DEPENDENT CLP PROTEASE ATP-BINDING SUBUNIT CLPX-LIKE, MITOCHONDRIAL-RELATED"/>
    <property type="match status" value="1"/>
</dbReference>
<dbReference type="InterPro" id="IPR038366">
    <property type="entry name" value="Znf_CppX_C4_sf"/>
</dbReference>
<dbReference type="HAMAP" id="MF_00175">
    <property type="entry name" value="ClpX"/>
    <property type="match status" value="1"/>
</dbReference>
<evidence type="ECO:0000313" key="9">
    <source>
        <dbReference type="EMBL" id="AEE50670.1"/>
    </source>
</evidence>
<evidence type="ECO:0000256" key="3">
    <source>
        <dbReference type="ARBA" id="ARBA00022833"/>
    </source>
</evidence>
<keyword evidence="10" id="KW-1185">Reference proteome</keyword>
<dbReference type="SUPFAM" id="SSF52540">
    <property type="entry name" value="P-loop containing nucleoside triphosphate hydrolases"/>
    <property type="match status" value="1"/>
</dbReference>
<keyword evidence="3 6" id="KW-0862">Zinc</keyword>
<dbReference type="Pfam" id="PF06689">
    <property type="entry name" value="zf-C4_ClpX"/>
    <property type="match status" value="1"/>
</dbReference>
<dbReference type="FunFam" id="1.10.8.60:FF:000002">
    <property type="entry name" value="ATP-dependent Clp protease ATP-binding subunit ClpX"/>
    <property type="match status" value="1"/>
</dbReference>
<evidence type="ECO:0000259" key="8">
    <source>
        <dbReference type="PROSITE" id="PS51902"/>
    </source>
</evidence>
<proteinExistence type="inferred from homology"/>